<gene>
    <name evidence="1" type="ORF">NM688_g8580</name>
</gene>
<sequence>MSSTFPNNSYSPAGDRFDIMPDAADYVRSASILPMLTVQLIVLATGEQLQFARSRCRWALCPSVHLPVQRAKLELRQPYDAMRLHNPQRIKGSLNNVLAGERTISVASKLQAHAVSFAKRPGVHAPKTLMSRQRGHEATLRRRLRAT</sequence>
<dbReference type="EMBL" id="JANHOG010002350">
    <property type="protein sequence ID" value="KAJ3524339.1"/>
    <property type="molecule type" value="Genomic_DNA"/>
</dbReference>
<proteinExistence type="predicted"/>
<comment type="caution">
    <text evidence="1">The sequence shown here is derived from an EMBL/GenBank/DDBJ whole genome shotgun (WGS) entry which is preliminary data.</text>
</comment>
<organism evidence="1 2">
    <name type="scientific">Phlebia brevispora</name>
    <dbReference type="NCBI Taxonomy" id="194682"/>
    <lineage>
        <taxon>Eukaryota</taxon>
        <taxon>Fungi</taxon>
        <taxon>Dikarya</taxon>
        <taxon>Basidiomycota</taxon>
        <taxon>Agaricomycotina</taxon>
        <taxon>Agaricomycetes</taxon>
        <taxon>Polyporales</taxon>
        <taxon>Meruliaceae</taxon>
        <taxon>Phlebia</taxon>
    </lineage>
</organism>
<name>A0ACC1RR75_9APHY</name>
<accession>A0ACC1RR75</accession>
<reference evidence="1" key="1">
    <citation type="submission" date="2022-07" db="EMBL/GenBank/DDBJ databases">
        <title>Genome Sequence of Phlebia brevispora.</title>
        <authorList>
            <person name="Buettner E."/>
        </authorList>
    </citation>
    <scope>NUCLEOTIDE SEQUENCE</scope>
    <source>
        <strain evidence="1">MPL23</strain>
    </source>
</reference>
<evidence type="ECO:0000313" key="2">
    <source>
        <dbReference type="Proteomes" id="UP001148662"/>
    </source>
</evidence>
<keyword evidence="2" id="KW-1185">Reference proteome</keyword>
<evidence type="ECO:0000313" key="1">
    <source>
        <dbReference type="EMBL" id="KAJ3524339.1"/>
    </source>
</evidence>
<protein>
    <submittedName>
        <fullName evidence="1">Uncharacterized protein</fullName>
    </submittedName>
</protein>
<dbReference type="Proteomes" id="UP001148662">
    <property type="component" value="Unassembled WGS sequence"/>
</dbReference>